<protein>
    <submittedName>
        <fullName evidence="2">Uncharacterized protein</fullName>
    </submittedName>
</protein>
<gene>
    <name evidence="2" type="ORF">ERS450000_02304</name>
</gene>
<feature type="transmembrane region" description="Helical" evidence="1">
    <location>
        <begin position="33"/>
        <end position="52"/>
    </location>
</feature>
<name>A0A0H5P434_NOCFR</name>
<evidence type="ECO:0000313" key="3">
    <source>
        <dbReference type="Proteomes" id="UP000057820"/>
    </source>
</evidence>
<sequence length="94" mass="9787">MSSVARTLFRAYPEHMATVHHPTVDLAGSAWPVYKLEALAAALVTALLLGVLTGSAQVAVLAAAVAAAVRVAFASTAARRLTDRRAVRHPSLQG</sequence>
<accession>A0A0H5P434</accession>
<dbReference type="AlphaFoldDB" id="A0A0H5P434"/>
<organism evidence="2 3">
    <name type="scientific">Nocardia farcinica</name>
    <dbReference type="NCBI Taxonomy" id="37329"/>
    <lineage>
        <taxon>Bacteria</taxon>
        <taxon>Bacillati</taxon>
        <taxon>Actinomycetota</taxon>
        <taxon>Actinomycetes</taxon>
        <taxon>Mycobacteriales</taxon>
        <taxon>Nocardiaceae</taxon>
        <taxon>Nocardia</taxon>
    </lineage>
</organism>
<keyword evidence="1" id="KW-0812">Transmembrane</keyword>
<dbReference type="Proteomes" id="UP000057820">
    <property type="component" value="Chromosome 1"/>
</dbReference>
<proteinExistence type="predicted"/>
<evidence type="ECO:0000313" key="2">
    <source>
        <dbReference type="EMBL" id="CRY77271.1"/>
    </source>
</evidence>
<dbReference type="KEGG" id="nfr:ERS450000_02304"/>
<keyword evidence="1" id="KW-1133">Transmembrane helix</keyword>
<dbReference type="EMBL" id="LN868938">
    <property type="protein sequence ID" value="CRY77271.1"/>
    <property type="molecule type" value="Genomic_DNA"/>
</dbReference>
<reference evidence="3" key="1">
    <citation type="submission" date="2015-03" db="EMBL/GenBank/DDBJ databases">
        <authorList>
            <consortium name="Pathogen Informatics"/>
        </authorList>
    </citation>
    <scope>NUCLEOTIDE SEQUENCE [LARGE SCALE GENOMIC DNA]</scope>
    <source>
        <strain evidence="3">NCTC11134</strain>
    </source>
</reference>
<keyword evidence="1" id="KW-0472">Membrane</keyword>
<evidence type="ECO:0000256" key="1">
    <source>
        <dbReference type="SAM" id="Phobius"/>
    </source>
</evidence>